<dbReference type="AlphaFoldDB" id="K2AYA3"/>
<name>K2AYA3_9BACT</name>
<feature type="non-terminal residue" evidence="2">
    <location>
        <position position="1"/>
    </location>
</feature>
<keyword evidence="1" id="KW-0812">Transmembrane</keyword>
<keyword evidence="1" id="KW-1133">Transmembrane helix</keyword>
<feature type="transmembrane region" description="Helical" evidence="1">
    <location>
        <begin position="101"/>
        <end position="121"/>
    </location>
</feature>
<evidence type="ECO:0000313" key="2">
    <source>
        <dbReference type="EMBL" id="EKD66746.1"/>
    </source>
</evidence>
<sequence>WFDTSTIEKVVVSWGTVVGMSGSTSNTTTTQALANWWDGISDITVWGINYRVHKFTTVGTGTFQALANITAEVLVVAWGWGGWYTSNPGWWWWAWWLLYNSWYIITSGQVINITVGSWWLGELSPLLSAWSSWYNSIFGTLIALGGWRGGWASAFNWWSGWGWNFINNSPWGTGTIWQWNNWWKGNWYSSNTYTPWWGGWAGAKWDDGNLSLAKSGNWGIGLEYSITWTPIFYAGWGWGAKYSTWTEWYGGNWGWWNWGSKTVKGSDWIVNTGWWWWGGSWLGCWDWGSWIVIVRYRLN</sequence>
<dbReference type="EMBL" id="AMFJ01021601">
    <property type="protein sequence ID" value="EKD66746.1"/>
    <property type="molecule type" value="Genomic_DNA"/>
</dbReference>
<reference evidence="2" key="1">
    <citation type="journal article" date="2012" name="Science">
        <title>Fermentation, hydrogen, and sulfur metabolism in multiple uncultivated bacterial phyla.</title>
        <authorList>
            <person name="Wrighton K.C."/>
            <person name="Thomas B.C."/>
            <person name="Sharon I."/>
            <person name="Miller C.S."/>
            <person name="Castelle C.J."/>
            <person name="VerBerkmoes N.C."/>
            <person name="Wilkins M.J."/>
            <person name="Hettich R.L."/>
            <person name="Lipton M.S."/>
            <person name="Williams K.H."/>
            <person name="Long P.E."/>
            <person name="Banfield J.F."/>
        </authorList>
    </citation>
    <scope>NUCLEOTIDE SEQUENCE [LARGE SCALE GENOMIC DNA]</scope>
</reference>
<accession>K2AYA3</accession>
<feature type="transmembrane region" description="Helical" evidence="1">
    <location>
        <begin position="133"/>
        <end position="151"/>
    </location>
</feature>
<feature type="transmembrane region" description="Helical" evidence="1">
    <location>
        <begin position="61"/>
        <end position="81"/>
    </location>
</feature>
<evidence type="ECO:0000256" key="1">
    <source>
        <dbReference type="SAM" id="Phobius"/>
    </source>
</evidence>
<protein>
    <submittedName>
        <fullName evidence="2">Uncharacterized protein</fullName>
    </submittedName>
</protein>
<feature type="transmembrane region" description="Helical" evidence="1">
    <location>
        <begin position="274"/>
        <end position="294"/>
    </location>
</feature>
<comment type="caution">
    <text evidence="2">The sequence shown here is derived from an EMBL/GenBank/DDBJ whole genome shotgun (WGS) entry which is preliminary data.</text>
</comment>
<proteinExistence type="predicted"/>
<gene>
    <name evidence="2" type="ORF">ACD_49C00015G0001</name>
</gene>
<keyword evidence="1" id="KW-0472">Membrane</keyword>
<organism evidence="2">
    <name type="scientific">uncultured bacterium</name>
    <name type="common">gcode 4</name>
    <dbReference type="NCBI Taxonomy" id="1234023"/>
    <lineage>
        <taxon>Bacteria</taxon>
        <taxon>environmental samples</taxon>
    </lineage>
</organism>